<accession>A0A4S5BN28</accession>
<dbReference type="GO" id="GO:0016787">
    <property type="term" value="F:hydrolase activity"/>
    <property type="evidence" value="ECO:0007669"/>
    <property type="project" value="UniProtKB-KW"/>
</dbReference>
<dbReference type="OrthoDB" id="9784009at2"/>
<feature type="domain" description="Metallo-beta-lactamase" evidence="2">
    <location>
        <begin position="15"/>
        <end position="205"/>
    </location>
</feature>
<evidence type="ECO:0000313" key="3">
    <source>
        <dbReference type="EMBL" id="THJ34054.1"/>
    </source>
</evidence>
<dbReference type="InterPro" id="IPR036866">
    <property type="entry name" value="RibonucZ/Hydroxyglut_hydro"/>
</dbReference>
<dbReference type="GO" id="GO:0050313">
    <property type="term" value="F:sulfur dioxygenase activity"/>
    <property type="evidence" value="ECO:0007669"/>
    <property type="project" value="InterPro"/>
</dbReference>
<dbReference type="AlphaFoldDB" id="A0A4S5BN28"/>
<proteinExistence type="predicted"/>
<dbReference type="InterPro" id="IPR044528">
    <property type="entry name" value="POD-like_MBL-fold"/>
</dbReference>
<dbReference type="SMART" id="SM00849">
    <property type="entry name" value="Lactamase_B"/>
    <property type="match status" value="1"/>
</dbReference>
<dbReference type="SUPFAM" id="SSF56281">
    <property type="entry name" value="Metallo-hydrolase/oxidoreductase"/>
    <property type="match status" value="1"/>
</dbReference>
<evidence type="ECO:0000256" key="1">
    <source>
        <dbReference type="ARBA" id="ARBA00022723"/>
    </source>
</evidence>
<name>A0A4S5BN28_9BURK</name>
<keyword evidence="4" id="KW-1185">Reference proteome</keyword>
<dbReference type="Pfam" id="PF00753">
    <property type="entry name" value="Lactamase_B"/>
    <property type="match status" value="1"/>
</dbReference>
<dbReference type="Proteomes" id="UP000306236">
    <property type="component" value="Unassembled WGS sequence"/>
</dbReference>
<reference evidence="3 4" key="1">
    <citation type="submission" date="2019-04" db="EMBL/GenBank/DDBJ databases">
        <title>Lampropedia sp YIM MLB12 draf genome.</title>
        <authorList>
            <person name="Wang Y.-X."/>
        </authorList>
    </citation>
    <scope>NUCLEOTIDE SEQUENCE [LARGE SCALE GENOMIC DNA]</scope>
    <source>
        <strain evidence="3 4">YIM MLB12</strain>
    </source>
</reference>
<dbReference type="GO" id="GO:0006749">
    <property type="term" value="P:glutathione metabolic process"/>
    <property type="evidence" value="ECO:0007669"/>
    <property type="project" value="InterPro"/>
</dbReference>
<dbReference type="InterPro" id="IPR001279">
    <property type="entry name" value="Metallo-B-lactamas"/>
</dbReference>
<protein>
    <submittedName>
        <fullName evidence="3">MBL fold metallo-hydrolase</fullName>
    </submittedName>
</protein>
<dbReference type="CDD" id="cd07724">
    <property type="entry name" value="POD-like_MBL-fold"/>
    <property type="match status" value="1"/>
</dbReference>
<evidence type="ECO:0000259" key="2">
    <source>
        <dbReference type="SMART" id="SM00849"/>
    </source>
</evidence>
<evidence type="ECO:0000313" key="4">
    <source>
        <dbReference type="Proteomes" id="UP000306236"/>
    </source>
</evidence>
<keyword evidence="3" id="KW-0378">Hydrolase</keyword>
<keyword evidence="1" id="KW-0479">Metal-binding</keyword>
<dbReference type="Gene3D" id="3.60.15.10">
    <property type="entry name" value="Ribonuclease Z/Hydroxyacylglutathione hydrolase-like"/>
    <property type="match status" value="1"/>
</dbReference>
<dbReference type="PANTHER" id="PTHR43084">
    <property type="entry name" value="PERSULFIDE DIOXYGENASE ETHE1"/>
    <property type="match status" value="1"/>
</dbReference>
<dbReference type="EMBL" id="SSWX01000008">
    <property type="protein sequence ID" value="THJ34054.1"/>
    <property type="molecule type" value="Genomic_DNA"/>
</dbReference>
<dbReference type="InterPro" id="IPR051682">
    <property type="entry name" value="Mito_Persulfide_Diox"/>
</dbReference>
<dbReference type="GO" id="GO:0046872">
    <property type="term" value="F:metal ion binding"/>
    <property type="evidence" value="ECO:0007669"/>
    <property type="project" value="UniProtKB-KW"/>
</dbReference>
<organism evidence="3 4">
    <name type="scientific">Lampropedia aestuarii</name>
    <dbReference type="NCBI Taxonomy" id="2562762"/>
    <lineage>
        <taxon>Bacteria</taxon>
        <taxon>Pseudomonadati</taxon>
        <taxon>Pseudomonadota</taxon>
        <taxon>Betaproteobacteria</taxon>
        <taxon>Burkholderiales</taxon>
        <taxon>Comamonadaceae</taxon>
        <taxon>Lampropedia</taxon>
    </lineage>
</organism>
<dbReference type="GO" id="GO:0070813">
    <property type="term" value="P:hydrogen sulfide metabolic process"/>
    <property type="evidence" value="ECO:0007669"/>
    <property type="project" value="TreeGrafter"/>
</dbReference>
<dbReference type="PANTHER" id="PTHR43084:SF1">
    <property type="entry name" value="PERSULFIDE DIOXYGENASE ETHE1, MITOCHONDRIAL"/>
    <property type="match status" value="1"/>
</dbReference>
<gene>
    <name evidence="3" type="ORF">E8K88_07460</name>
</gene>
<sequence>MTSPHIQSFFDEATGTFSYVLADTETGQAAVIDPVLDFDPKSGSLTSASSDRVLDHIRKHHWQVQWILETHAHADHLSGAQHIRHHAGGRIAISAAICQVQKIFRTVFRFERDFLPDGSQFDCLLEDGQVLQLGRLSVTALSVPGHTPADMAFMVGDDIFVGDTLFMPDVGTARADFPGGDAVALFSSIGRILRLPLQTRIHVCHDYPPAHRAPASMCTVAEQRAQNIHVRDGITQAQFVEMRNQRDASLAMPTLILPAVQVNVRAGRLPPAQSDGRTYLEVPVNAFLEDSGQAPDGVWQTKQALC</sequence>
<comment type="caution">
    <text evidence="3">The sequence shown here is derived from an EMBL/GenBank/DDBJ whole genome shotgun (WGS) entry which is preliminary data.</text>
</comment>